<dbReference type="EMBL" id="CM055738">
    <property type="protein sequence ID" value="KAJ8004585.1"/>
    <property type="molecule type" value="Genomic_DNA"/>
</dbReference>
<dbReference type="Proteomes" id="UP001157502">
    <property type="component" value="Chromosome 11"/>
</dbReference>
<reference evidence="1" key="1">
    <citation type="submission" date="2021-05" db="EMBL/GenBank/DDBJ databases">
        <authorList>
            <person name="Pan Q."/>
            <person name="Jouanno E."/>
            <person name="Zahm M."/>
            <person name="Klopp C."/>
            <person name="Cabau C."/>
            <person name="Louis A."/>
            <person name="Berthelot C."/>
            <person name="Parey E."/>
            <person name="Roest Crollius H."/>
            <person name="Montfort J."/>
            <person name="Robinson-Rechavi M."/>
            <person name="Bouchez O."/>
            <person name="Lampietro C."/>
            <person name="Lopez Roques C."/>
            <person name="Donnadieu C."/>
            <person name="Postlethwait J."/>
            <person name="Bobe J."/>
            <person name="Dillon D."/>
            <person name="Chandos A."/>
            <person name="von Hippel F."/>
            <person name="Guiguen Y."/>
        </authorList>
    </citation>
    <scope>NUCLEOTIDE SEQUENCE</scope>
    <source>
        <strain evidence="1">YG-Jan2019</strain>
    </source>
</reference>
<sequence length="481" mass="53609">MKHFLLLIYLCSQWSSCATNNLPAPFNLFVESQNFEHVLRWSPGLGTPPGTTYKIFRRDKKGDPVLLNETTKTRQRLKLRPKEKLKIWVQASHKRLNSTMASITFTPFEETVIGPPALSLVGCGNCLQLNITLDEIVKDVFGNSISFDVDWKTVDTPSKRISTTNSNYKLENLQAGVEFCVRVLTKIPTNPKTQWSGWQCAFTSKPEPNGVTAAVAVTSGLLVVIGLLAMFFTLGLMYTGYLCKPKNPLTISQAAIVPSRYFFIPEVVTINHIAVLSDTEEREKMHRPNTNHSRENSNPVDNMEEEEEGEEEEVGISNYMGNAMSLSSDSSSSTTRPQYEPGANKEVHSGGLSLKGAVVGNEEALVSMEEFDGKALGETLGEHLKVISSLDNDGQENEEENKETRGNINLFSVTLGALKRDDDKVEEEEEEEEEEESDTGRYIFTNQERSANLHTPVHYMLGELSAMNTPTESRGHAHRDP</sequence>
<protein>
    <submittedName>
        <fullName evidence="1">Uncharacterized protein</fullName>
    </submittedName>
</protein>
<accession>A0ACC2GMA3</accession>
<keyword evidence="2" id="KW-1185">Reference proteome</keyword>
<comment type="caution">
    <text evidence="1">The sequence shown here is derived from an EMBL/GenBank/DDBJ whole genome shotgun (WGS) entry which is preliminary data.</text>
</comment>
<organism evidence="1 2">
    <name type="scientific">Dallia pectoralis</name>
    <name type="common">Alaska blackfish</name>
    <dbReference type="NCBI Taxonomy" id="75939"/>
    <lineage>
        <taxon>Eukaryota</taxon>
        <taxon>Metazoa</taxon>
        <taxon>Chordata</taxon>
        <taxon>Craniata</taxon>
        <taxon>Vertebrata</taxon>
        <taxon>Euteleostomi</taxon>
        <taxon>Actinopterygii</taxon>
        <taxon>Neopterygii</taxon>
        <taxon>Teleostei</taxon>
        <taxon>Protacanthopterygii</taxon>
        <taxon>Esociformes</taxon>
        <taxon>Umbridae</taxon>
        <taxon>Dallia</taxon>
    </lineage>
</organism>
<name>A0ACC2GMA3_DALPE</name>
<evidence type="ECO:0000313" key="1">
    <source>
        <dbReference type="EMBL" id="KAJ8004585.1"/>
    </source>
</evidence>
<evidence type="ECO:0000313" key="2">
    <source>
        <dbReference type="Proteomes" id="UP001157502"/>
    </source>
</evidence>
<gene>
    <name evidence="1" type="ORF">DPEC_G00137800</name>
</gene>
<proteinExistence type="predicted"/>